<gene>
    <name evidence="4" type="ORF">AAEY27_20165</name>
</gene>
<dbReference type="Proteomes" id="UP001466893">
    <property type="component" value="Chromosome"/>
</dbReference>
<dbReference type="PIRSF" id="PIRSF015558">
    <property type="entry name" value="Txn_reg_DeoR_prd"/>
    <property type="match status" value="1"/>
</dbReference>
<dbReference type="Pfam" id="PF13280">
    <property type="entry name" value="WYL"/>
    <property type="match status" value="1"/>
</dbReference>
<keyword evidence="5" id="KW-1185">Reference proteome</keyword>
<feature type="domain" description="WYL" evidence="1">
    <location>
        <begin position="115"/>
        <end position="180"/>
    </location>
</feature>
<sequence>MSKTRQPNERLAFMEMLAYWTDDLRNRDLINQFKITRQQIHKDYVRYQALFPQHLIKPDKSRYVFAHDKQPQYFHGGLEDFLIWLETGTFVLAQPLQNNCATRLQLPERNISRQVMATLMKAIRQQLRVEVNYVSLSHPENEGRIISPHSIVKAGSRFHVRGYCEKSHGFRDFVLSRFRDGAEIEGPSPYSIIQDEAWQTAVTLVLSPDTRLTPAQQSVLANDYQMENNQLRIETRAALAGYLLKEMQVNTKYLDGKAEAQQLVLVNRDDIKQWLFDS</sequence>
<name>A0ABZ3B3M1_9ENTR</name>
<feature type="domain" description="DNA-binding transcriptional repressor CapW winged helix-turn-helix" evidence="3">
    <location>
        <begin position="9"/>
        <end position="86"/>
    </location>
</feature>
<dbReference type="InterPro" id="IPR051534">
    <property type="entry name" value="CBASS_pafABC_assoc_protein"/>
</dbReference>
<dbReference type="Pfam" id="PF26109">
    <property type="entry name" value="WHD_BrxR"/>
    <property type="match status" value="1"/>
</dbReference>
<dbReference type="InterPro" id="IPR026881">
    <property type="entry name" value="WYL_dom"/>
</dbReference>
<organism evidence="4 5">
    <name type="scientific">Kosakonia calanthes</name>
    <dbReference type="NCBI Taxonomy" id="3139408"/>
    <lineage>
        <taxon>Bacteria</taxon>
        <taxon>Pseudomonadati</taxon>
        <taxon>Pseudomonadota</taxon>
        <taxon>Gammaproteobacteria</taxon>
        <taxon>Enterobacterales</taxon>
        <taxon>Enterobacteriaceae</taxon>
        <taxon>Kosakonia</taxon>
    </lineage>
</organism>
<accession>A0ABZ3B3M1</accession>
<evidence type="ECO:0000313" key="4">
    <source>
        <dbReference type="EMBL" id="WZV97931.1"/>
    </source>
</evidence>
<evidence type="ECO:0000259" key="3">
    <source>
        <dbReference type="Pfam" id="PF26109"/>
    </source>
</evidence>
<evidence type="ECO:0000313" key="5">
    <source>
        <dbReference type="Proteomes" id="UP001466893"/>
    </source>
</evidence>
<dbReference type="PROSITE" id="PS52050">
    <property type="entry name" value="WYL"/>
    <property type="match status" value="1"/>
</dbReference>
<dbReference type="Pfam" id="PF26107">
    <property type="entry name" value="BrxR_CTD"/>
    <property type="match status" value="1"/>
</dbReference>
<dbReference type="InterPro" id="IPR016634">
    <property type="entry name" value="CapW-like"/>
</dbReference>
<evidence type="ECO:0000259" key="1">
    <source>
        <dbReference type="Pfam" id="PF13280"/>
    </source>
</evidence>
<dbReference type="EMBL" id="CP151800">
    <property type="protein sequence ID" value="WZV97931.1"/>
    <property type="molecule type" value="Genomic_DNA"/>
</dbReference>
<reference evidence="4 5" key="1">
    <citation type="submission" date="2024-04" db="EMBL/GenBank/DDBJ databases">
        <title>Kosakonia calanthae sp. nov., a halophilic bacterium isolated from leaves of Calanthe tiplacata.</title>
        <authorList>
            <person name="Wu P."/>
        </authorList>
    </citation>
    <scope>NUCLEOTIDE SEQUENCE [LARGE SCALE GENOMIC DNA]</scope>
    <source>
        <strain evidence="4 5">BYX6</strain>
    </source>
</reference>
<dbReference type="RefSeq" id="WP_342322561.1">
    <property type="nucleotide sequence ID" value="NZ_CP151800.1"/>
</dbReference>
<proteinExistence type="predicted"/>
<protein>
    <submittedName>
        <fullName evidence="4">WYL domain-containing protein</fullName>
    </submittedName>
</protein>
<dbReference type="InterPro" id="IPR059019">
    <property type="entry name" value="WHD_CapW"/>
</dbReference>
<evidence type="ECO:0000259" key="2">
    <source>
        <dbReference type="Pfam" id="PF26107"/>
    </source>
</evidence>
<feature type="domain" description="DNA-binding transcriptional repressor CapW C-terminal dimerisation" evidence="2">
    <location>
        <begin position="202"/>
        <end position="271"/>
    </location>
</feature>
<dbReference type="InterPro" id="IPR059020">
    <property type="entry name" value="CapW_CTD"/>
</dbReference>
<dbReference type="PANTHER" id="PTHR34580">
    <property type="match status" value="1"/>
</dbReference>
<dbReference type="PANTHER" id="PTHR34580:SF3">
    <property type="entry name" value="PROTEIN PAFB"/>
    <property type="match status" value="1"/>
</dbReference>